<keyword evidence="3" id="KW-1185">Reference proteome</keyword>
<keyword evidence="1" id="KW-0472">Membrane</keyword>
<protein>
    <submittedName>
        <fullName evidence="2">Uncharacterized protein</fullName>
    </submittedName>
</protein>
<dbReference type="PATRIC" id="fig|476652.3.peg.4041"/>
<keyword evidence="1" id="KW-1133">Transmembrane helix</keyword>
<dbReference type="AlphaFoldDB" id="A0A0J1IHM7"/>
<feature type="transmembrane region" description="Helical" evidence="1">
    <location>
        <begin position="6"/>
        <end position="22"/>
    </location>
</feature>
<evidence type="ECO:0000256" key="1">
    <source>
        <dbReference type="SAM" id="Phobius"/>
    </source>
</evidence>
<dbReference type="Proteomes" id="UP000036356">
    <property type="component" value="Unassembled WGS sequence"/>
</dbReference>
<gene>
    <name evidence="2" type="ORF">DEAC_c38190</name>
</gene>
<feature type="transmembrane region" description="Helical" evidence="1">
    <location>
        <begin position="34"/>
        <end position="50"/>
    </location>
</feature>
<keyword evidence="1" id="KW-0812">Transmembrane</keyword>
<sequence>MSFYIYLISISLLYLCIGIILTRRESRKSIKRGFVCSYFFTLLTFFVAVDSSFRKYSYLVVMITSLTLYNIYLLKFGKND</sequence>
<evidence type="ECO:0000313" key="3">
    <source>
        <dbReference type="Proteomes" id="UP000036356"/>
    </source>
</evidence>
<organism evidence="2 3">
    <name type="scientific">Desulfosporosinus acididurans</name>
    <dbReference type="NCBI Taxonomy" id="476652"/>
    <lineage>
        <taxon>Bacteria</taxon>
        <taxon>Bacillati</taxon>
        <taxon>Bacillota</taxon>
        <taxon>Clostridia</taxon>
        <taxon>Eubacteriales</taxon>
        <taxon>Desulfitobacteriaceae</taxon>
        <taxon>Desulfosporosinus</taxon>
    </lineage>
</organism>
<evidence type="ECO:0000313" key="2">
    <source>
        <dbReference type="EMBL" id="KLU64186.1"/>
    </source>
</evidence>
<dbReference type="EMBL" id="LDZY01000016">
    <property type="protein sequence ID" value="KLU64186.1"/>
    <property type="molecule type" value="Genomic_DNA"/>
</dbReference>
<feature type="transmembrane region" description="Helical" evidence="1">
    <location>
        <begin position="56"/>
        <end position="74"/>
    </location>
</feature>
<reference evidence="2 3" key="1">
    <citation type="submission" date="2015-06" db="EMBL/GenBank/DDBJ databases">
        <title>Draft genome of the moderately acidophilic sulfate reducer Candidatus Desulfosporosinus acididurans strain M1.</title>
        <authorList>
            <person name="Poehlein A."/>
            <person name="Petzsch P."/>
            <person name="Johnson B.D."/>
            <person name="Schloemann M."/>
            <person name="Daniel R."/>
            <person name="Muehling M."/>
        </authorList>
    </citation>
    <scope>NUCLEOTIDE SEQUENCE [LARGE SCALE GENOMIC DNA]</scope>
    <source>
        <strain evidence="2 3">M1</strain>
    </source>
</reference>
<name>A0A0J1IHM7_9FIRM</name>
<proteinExistence type="predicted"/>
<accession>A0A0J1IHM7</accession>
<comment type="caution">
    <text evidence="2">The sequence shown here is derived from an EMBL/GenBank/DDBJ whole genome shotgun (WGS) entry which is preliminary data.</text>
</comment>
<dbReference type="STRING" id="476652.DEAC_c38190"/>